<organism evidence="2 3">
    <name type="scientific">Nitzschia inconspicua</name>
    <dbReference type="NCBI Taxonomy" id="303405"/>
    <lineage>
        <taxon>Eukaryota</taxon>
        <taxon>Sar</taxon>
        <taxon>Stramenopiles</taxon>
        <taxon>Ochrophyta</taxon>
        <taxon>Bacillariophyta</taxon>
        <taxon>Bacillariophyceae</taxon>
        <taxon>Bacillariophycidae</taxon>
        <taxon>Bacillariales</taxon>
        <taxon>Bacillariaceae</taxon>
        <taxon>Nitzschia</taxon>
    </lineage>
</organism>
<evidence type="ECO:0000313" key="3">
    <source>
        <dbReference type="Proteomes" id="UP000693970"/>
    </source>
</evidence>
<keyword evidence="1" id="KW-0812">Transmembrane</keyword>
<sequence length="132" mass="14819">MTTGRRYGRLPRPEIFHSNSNNDSNVINNSLVDLSFLLERNGAVNDHVDDDEYDPRTHRLLTLATHHLTALVLILYGLYGICRFGFGWDPTAIGDPPPETYTVHVKGITDDTFDGSPGTIHWTIRKESGGQR</sequence>
<name>A0A9K3LIL5_9STRA</name>
<gene>
    <name evidence="2" type="ORF">IV203_026082</name>
</gene>
<dbReference type="Proteomes" id="UP000693970">
    <property type="component" value="Unassembled WGS sequence"/>
</dbReference>
<keyword evidence="1" id="KW-0472">Membrane</keyword>
<reference evidence="2" key="1">
    <citation type="journal article" date="2021" name="Sci. Rep.">
        <title>Diploid genomic architecture of Nitzschia inconspicua, an elite biomass production diatom.</title>
        <authorList>
            <person name="Oliver A."/>
            <person name="Podell S."/>
            <person name="Pinowska A."/>
            <person name="Traller J.C."/>
            <person name="Smith S.R."/>
            <person name="McClure R."/>
            <person name="Beliaev A."/>
            <person name="Bohutskyi P."/>
            <person name="Hill E.A."/>
            <person name="Rabines A."/>
            <person name="Zheng H."/>
            <person name="Allen L.Z."/>
            <person name="Kuo A."/>
            <person name="Grigoriev I.V."/>
            <person name="Allen A.E."/>
            <person name="Hazlebeck D."/>
            <person name="Allen E.E."/>
        </authorList>
    </citation>
    <scope>NUCLEOTIDE SEQUENCE</scope>
    <source>
        <strain evidence="2">Hildebrandi</strain>
    </source>
</reference>
<protein>
    <submittedName>
        <fullName evidence="2">Uncharacterized protein</fullName>
    </submittedName>
</protein>
<dbReference type="EMBL" id="JAGRRH010000010">
    <property type="protein sequence ID" value="KAG7362722.1"/>
    <property type="molecule type" value="Genomic_DNA"/>
</dbReference>
<reference evidence="2" key="2">
    <citation type="submission" date="2021-04" db="EMBL/GenBank/DDBJ databases">
        <authorList>
            <person name="Podell S."/>
        </authorList>
    </citation>
    <scope>NUCLEOTIDE SEQUENCE</scope>
    <source>
        <strain evidence="2">Hildebrandi</strain>
    </source>
</reference>
<evidence type="ECO:0000313" key="2">
    <source>
        <dbReference type="EMBL" id="KAG7362722.1"/>
    </source>
</evidence>
<comment type="caution">
    <text evidence="2">The sequence shown here is derived from an EMBL/GenBank/DDBJ whole genome shotgun (WGS) entry which is preliminary data.</text>
</comment>
<evidence type="ECO:0000256" key="1">
    <source>
        <dbReference type="SAM" id="Phobius"/>
    </source>
</evidence>
<accession>A0A9K3LIL5</accession>
<feature type="transmembrane region" description="Helical" evidence="1">
    <location>
        <begin position="60"/>
        <end position="79"/>
    </location>
</feature>
<keyword evidence="1" id="KW-1133">Transmembrane helix</keyword>
<dbReference type="AlphaFoldDB" id="A0A9K3LIL5"/>
<keyword evidence="3" id="KW-1185">Reference proteome</keyword>
<proteinExistence type="predicted"/>